<reference evidence="2" key="3">
    <citation type="journal article" date="2000" name="Genome Res.">
        <title>RIKEN integrated sequence analysis (RISA) system--384-format sequencing pipeline with 384 multicapillary sequencer.</title>
        <authorList>
            <person name="Shibata K."/>
            <person name="Itoh M."/>
            <person name="Aizawa K."/>
            <person name="Nagaoka S."/>
            <person name="Sasaki N."/>
            <person name="Carninci P."/>
            <person name="Konno H."/>
            <person name="Akiyama J."/>
            <person name="Nishi K."/>
            <person name="Kitsunai T."/>
            <person name="Tashiro H."/>
            <person name="Itoh M."/>
            <person name="Sumi N."/>
            <person name="Ishii Y."/>
            <person name="Nakamura S."/>
            <person name="Hazama M."/>
            <person name="Nishine T."/>
            <person name="Harada A."/>
            <person name="Yamamoto R."/>
            <person name="Matsumoto H."/>
            <person name="Sakaguchi S."/>
            <person name="Ikegami T."/>
            <person name="Kashiwagi K."/>
            <person name="Fujiwake S."/>
            <person name="Inoue K."/>
            <person name="Togawa Y."/>
            <person name="Izawa M."/>
            <person name="Ohara E."/>
            <person name="Watahiki M."/>
            <person name="Yoneda Y."/>
            <person name="Ishikawa T."/>
            <person name="Ozawa K."/>
            <person name="Tanaka T."/>
            <person name="Matsuura S."/>
            <person name="Kawai J."/>
            <person name="Okazaki Y."/>
            <person name="Muramatsu M."/>
            <person name="Inoue Y."/>
            <person name="Kira A."/>
            <person name="Hayashizaki Y."/>
        </authorList>
    </citation>
    <scope>NUCLEOTIDE SEQUENCE</scope>
    <source>
        <strain evidence="2">C57BL/6J</strain>
        <tissue evidence="2">Kidney</tissue>
    </source>
</reference>
<dbReference type="AGR" id="MGI:3698880"/>
<feature type="non-terminal residue" evidence="2">
    <location>
        <position position="1"/>
    </location>
</feature>
<gene>
    <name evidence="3" type="primary">D630008O14Rik</name>
    <name evidence="3" type="synonym">Bcl2</name>
</gene>
<name>Q8C703_MOUSE</name>
<protein>
    <submittedName>
        <fullName evidence="2">Uncharacterized protein</fullName>
    </submittedName>
</protein>
<reference evidence="2" key="4">
    <citation type="journal article" date="2001" name="Nature">
        <title>Functional annotation of a full-length mouse cDNA collection.</title>
        <authorList>
            <consortium name="The RIKEN Genome Exploration Research Group Phase II Team and the FANTOM Consortium"/>
        </authorList>
    </citation>
    <scope>NUCLEOTIDE SEQUENCE</scope>
    <source>
        <strain evidence="2">C57BL/6J</strain>
        <tissue evidence="2">Kidney</tissue>
    </source>
</reference>
<sequence length="113" mass="12324">NVTALPAGTCGHLKLRRASSSVWWSSCLHYALRQDGHYLRSPLYSGKCLRKSSSPAPDRPSLEGLRVADPGESLLYCSFLLGKSELRDQLLCSKPGEEAGEGHTQGRLPRPSC</sequence>
<dbReference type="MGI" id="MGI:3698880">
    <property type="gene designation" value="D630008O14Rik"/>
</dbReference>
<dbReference type="AlphaFoldDB" id="Q8C703"/>
<dbReference type="EMBL" id="AK052756">
    <property type="protein sequence ID" value="BAC35134.1"/>
    <property type="molecule type" value="mRNA"/>
</dbReference>
<reference evidence="2" key="2">
    <citation type="journal article" date="2000" name="Genome Res.">
        <title>Normalization and subtraction of cap-trapper-selected cDNAs to prepare full-length cDNA libraries for rapid discovery of new genes.</title>
        <authorList>
            <person name="Carninci P."/>
            <person name="Shibata Y."/>
            <person name="Hayatsu N."/>
            <person name="Sugahara Y."/>
            <person name="Shibata K."/>
            <person name="Itoh M."/>
            <person name="Konno H."/>
            <person name="Okazaki Y."/>
            <person name="Muramatsu M."/>
            <person name="Hayashizaki Y."/>
        </authorList>
    </citation>
    <scope>NUCLEOTIDE SEQUENCE</scope>
    <source>
        <strain evidence="2">C57BL/6J</strain>
        <tissue evidence="2">Kidney</tissue>
    </source>
</reference>
<accession>Q8C703</accession>
<reference evidence="2" key="7">
    <citation type="journal article" date="2005" name="Science">
        <title>The Transcriptional Landscape of the Mammalian Genome.</title>
        <authorList>
            <consortium name="The FANTOM Consortium"/>
            <consortium name="Riken Genome Exploration Research Group and Genome Science Group (Genome Network Project Core Group)"/>
        </authorList>
    </citation>
    <scope>NUCLEOTIDE SEQUENCE</scope>
    <source>
        <strain evidence="2">C57BL/6J</strain>
        <tissue evidence="2">Kidney</tissue>
    </source>
</reference>
<feature type="region of interest" description="Disordered" evidence="1">
    <location>
        <begin position="94"/>
        <end position="113"/>
    </location>
</feature>
<organism evidence="2">
    <name type="scientific">Mus musculus</name>
    <name type="common">Mouse</name>
    <dbReference type="NCBI Taxonomy" id="10090"/>
    <lineage>
        <taxon>Eukaryota</taxon>
        <taxon>Metazoa</taxon>
        <taxon>Chordata</taxon>
        <taxon>Craniata</taxon>
        <taxon>Vertebrata</taxon>
        <taxon>Euteleostomi</taxon>
        <taxon>Mammalia</taxon>
        <taxon>Eutheria</taxon>
        <taxon>Euarchontoglires</taxon>
        <taxon>Glires</taxon>
        <taxon>Rodentia</taxon>
        <taxon>Myomorpha</taxon>
        <taxon>Muroidea</taxon>
        <taxon>Muridae</taxon>
        <taxon>Murinae</taxon>
        <taxon>Mus</taxon>
        <taxon>Mus</taxon>
    </lineage>
</organism>
<reference evidence="2" key="6">
    <citation type="journal article" date="2002" name="Nature">
        <title>Analysis of the mouse transcriptome based on functional annotation of 60,770 full-length cDNAs.</title>
        <authorList>
            <consortium name="The FANTOM Consortium and the RIKEN Genome Exploration Research Group Phase I and II Team"/>
        </authorList>
    </citation>
    <scope>NUCLEOTIDE SEQUENCE</scope>
    <source>
        <strain evidence="2">C57BL/6J</strain>
        <tissue evidence="2">Kidney</tissue>
    </source>
</reference>
<reference evidence="2" key="1">
    <citation type="journal article" date="1999" name="Methods Enzymol.">
        <title>High-efficiency full-length cDNA cloning.</title>
        <authorList>
            <person name="Carninci P."/>
            <person name="Hayashizaki Y."/>
        </authorList>
    </citation>
    <scope>NUCLEOTIDE SEQUENCE</scope>
    <source>
        <strain evidence="2">C57BL/6J</strain>
        <tissue evidence="2">Kidney</tissue>
    </source>
</reference>
<evidence type="ECO:0000313" key="2">
    <source>
        <dbReference type="EMBL" id="BAC35134.1"/>
    </source>
</evidence>
<proteinExistence type="evidence at transcript level"/>
<evidence type="ECO:0000313" key="3">
    <source>
        <dbReference type="MGI" id="MGI:3698880"/>
    </source>
</evidence>
<evidence type="ECO:0000256" key="1">
    <source>
        <dbReference type="SAM" id="MobiDB-lite"/>
    </source>
</evidence>
<reference evidence="2" key="5">
    <citation type="submission" date="2001-07" db="EMBL/GenBank/DDBJ databases">
        <authorList>
            <person name="Adachi J."/>
            <person name="Aizawa K."/>
            <person name="Akimura T."/>
            <person name="Arakawa T."/>
            <person name="Bono H."/>
            <person name="Carninci P."/>
            <person name="Fukuda S."/>
            <person name="Furuno M."/>
            <person name="Hanagaki T."/>
            <person name="Hara A."/>
            <person name="Hashizume W."/>
            <person name="Hayashida K."/>
            <person name="Hayatsu N."/>
            <person name="Hiramoto K."/>
            <person name="Hiraoka T."/>
            <person name="Hirozane T."/>
            <person name="Hori F."/>
            <person name="Imotani K."/>
            <person name="Ishii Y."/>
            <person name="Itoh M."/>
            <person name="Kagawa I."/>
            <person name="Kasukawa T."/>
            <person name="Katoh H."/>
            <person name="Kawai J."/>
            <person name="Kojima Y."/>
            <person name="Kondo S."/>
            <person name="Konno H."/>
            <person name="Kouda M."/>
            <person name="Koya S."/>
            <person name="Kurihara C."/>
            <person name="Matsuyama T."/>
            <person name="Miyazaki A."/>
            <person name="Murata M."/>
            <person name="Nakamura M."/>
            <person name="Nishi K."/>
            <person name="Nomura K."/>
            <person name="Numazaki R."/>
            <person name="Ohno M."/>
            <person name="Ohsato N."/>
            <person name="Okazaki Y."/>
            <person name="Saito R."/>
            <person name="Saitoh H."/>
            <person name="Sakai C."/>
            <person name="Sakai K."/>
            <person name="Sakazume N."/>
            <person name="Sano H."/>
            <person name="Sasaki D."/>
            <person name="Shibata K."/>
            <person name="Shinagawa A."/>
            <person name="Shiraki T."/>
            <person name="Sogabe Y."/>
            <person name="Tagami M."/>
            <person name="Tagawa A."/>
            <person name="Takahashi F."/>
            <person name="Takaku-Akahira S."/>
            <person name="Takeda Y."/>
            <person name="Tanaka T."/>
            <person name="Tomaru A."/>
            <person name="Toya T."/>
            <person name="Yasunishi A."/>
            <person name="Muramatsu M."/>
            <person name="Hayashizaki Y."/>
        </authorList>
    </citation>
    <scope>NUCLEOTIDE SEQUENCE</scope>
    <source>
        <strain evidence="2">C57BL/6J</strain>
        <tissue evidence="2">Kidney</tissue>
    </source>
</reference>
<reference evidence="2" key="8">
    <citation type="journal article" date="2005" name="Science">
        <title>Antisense Transcription in the Mammalian Transcriptome.</title>
        <authorList>
            <consortium name="RIKEN Genome Exploration Research Group and Genome Science Group (Genome Network Project Core Group) and the FANTOM Consortium"/>
        </authorList>
    </citation>
    <scope>NUCLEOTIDE SEQUENCE</scope>
    <source>
        <strain evidence="2">C57BL/6J</strain>
        <tissue evidence="2">Kidney</tissue>
    </source>
</reference>